<dbReference type="GO" id="GO:0016829">
    <property type="term" value="F:lyase activity"/>
    <property type="evidence" value="ECO:0007669"/>
    <property type="project" value="UniProtKB-KW"/>
</dbReference>
<dbReference type="Proteomes" id="UP000693672">
    <property type="component" value="Unassembled WGS sequence"/>
</dbReference>
<dbReference type="Pfam" id="PF07940">
    <property type="entry name" value="Hepar_II_III_C"/>
    <property type="match status" value="1"/>
</dbReference>
<dbReference type="PANTHER" id="PTHR39210">
    <property type="entry name" value="HEPARIN-SULFATE LYASE"/>
    <property type="match status" value="1"/>
</dbReference>
<comment type="caution">
    <text evidence="6">The sequence shown here is derived from an EMBL/GenBank/DDBJ whole genome shotgun (WGS) entry which is preliminary data.</text>
</comment>
<name>A0A916K043_9BACL</name>
<evidence type="ECO:0000259" key="5">
    <source>
        <dbReference type="Pfam" id="PF07940"/>
    </source>
</evidence>
<feature type="domain" description="Alginate lyase" evidence="4">
    <location>
        <begin position="98"/>
        <end position="303"/>
    </location>
</feature>
<dbReference type="EMBL" id="CAJVAS010000007">
    <property type="protein sequence ID" value="CAG7617983.1"/>
    <property type="molecule type" value="Genomic_DNA"/>
</dbReference>
<dbReference type="InterPro" id="IPR012480">
    <property type="entry name" value="Hepar_II_III_C"/>
</dbReference>
<evidence type="ECO:0000313" key="7">
    <source>
        <dbReference type="Proteomes" id="UP000693672"/>
    </source>
</evidence>
<dbReference type="AlphaFoldDB" id="A0A916K043"/>
<dbReference type="Pfam" id="PF05426">
    <property type="entry name" value="Alginate_lyase"/>
    <property type="match status" value="1"/>
</dbReference>
<evidence type="ECO:0000313" key="6">
    <source>
        <dbReference type="EMBL" id="CAG7617983.1"/>
    </source>
</evidence>
<feature type="domain" description="Heparinase II/III-like C-terminal" evidence="5">
    <location>
        <begin position="380"/>
        <end position="505"/>
    </location>
</feature>
<evidence type="ECO:0000256" key="1">
    <source>
        <dbReference type="ARBA" id="ARBA00022729"/>
    </source>
</evidence>
<organism evidence="6 7">
    <name type="scientific">Paenibacillus solanacearum</name>
    <dbReference type="NCBI Taxonomy" id="2048548"/>
    <lineage>
        <taxon>Bacteria</taxon>
        <taxon>Bacillati</taxon>
        <taxon>Bacillota</taxon>
        <taxon>Bacilli</taxon>
        <taxon>Bacillales</taxon>
        <taxon>Paenibacillaceae</taxon>
        <taxon>Paenibacillus</taxon>
    </lineage>
</organism>
<dbReference type="GO" id="GO:0042597">
    <property type="term" value="C:periplasmic space"/>
    <property type="evidence" value="ECO:0007669"/>
    <property type="project" value="InterPro"/>
</dbReference>
<evidence type="ECO:0000256" key="3">
    <source>
        <dbReference type="ARBA" id="ARBA00023239"/>
    </source>
</evidence>
<sequence>MNIRHKVARYSWAQESLKRLQAELEPVMAEQARIPEEPGGWWHQYVCPEHHTELLFDDKEDDAQQYRCPKGCTLTGEPYRGAWLVMKHQSLVRLALQAAAVYAGTGEARYADWSASVLHRYAQQYPSYPVHPDAEPWMLKGRAFHQALTEAIWATTFIRAYLLLADHGHSPDNGDGSLPTFFQLLEDNMRSARKVLVVDRQSPQSNYTAWLNAALASIYAATGDQERMAELVRDGEAGFIRHLTIGVKADQLEYEGTLYYHIFVLRAYWITAEMALRQGIDLAEAQGAQGQSLRGMLDAAALLADDSGFLPALHDGPYRRGPYAREIVEVYEAGMSRFGCQAYERVLSEAYRQLNGAPERTGLEPLLYGDGEWSEASARPARSSVLFQESGIAVGRGKDGLAFCADFGSHGGSHGHYDKLHLSLEYGGVQVAPDMGMVPYGSAMRKQWYAATASHNTVLVGGLSQLAHEGECVRFEETDSSTYCRMRSAGAYEGCEMNRHLLLADGMLFDWFQVKLMEANTIDWWMHSRQLEPQEGTQWTKAEGPLSDSGPYGYVRVHSAYNGEAGEPCHTRMSGEAGGAVALSTLVFPSSQLRLAHVPGTAEDPALPYAGLLHRQTGMHADFVTVYAAGSQPADLIWLGQDAAGKQAVQVNAGGASRVYTLHSDSDGGALSVAVMPR</sequence>
<keyword evidence="3" id="KW-0456">Lyase</keyword>
<evidence type="ECO:0008006" key="8">
    <source>
        <dbReference type="Google" id="ProtNLM"/>
    </source>
</evidence>
<dbReference type="PANTHER" id="PTHR39210:SF1">
    <property type="entry name" value="HEPARIN-SULFATE LYASE"/>
    <property type="match status" value="1"/>
</dbReference>
<keyword evidence="1" id="KW-0732">Signal</keyword>
<dbReference type="InterPro" id="IPR008397">
    <property type="entry name" value="Alginate_lyase_dom"/>
</dbReference>
<dbReference type="RefSeq" id="WP_218091861.1">
    <property type="nucleotide sequence ID" value="NZ_CAJVAS010000007.1"/>
</dbReference>
<protein>
    <recommendedName>
        <fullName evidence="8">Heparinase</fullName>
    </recommendedName>
</protein>
<gene>
    <name evidence="6" type="ORF">PAESOLCIP111_02070</name>
</gene>
<proteinExistence type="predicted"/>
<reference evidence="6" key="1">
    <citation type="submission" date="2021-06" db="EMBL/GenBank/DDBJ databases">
        <authorList>
            <person name="Criscuolo A."/>
        </authorList>
    </citation>
    <scope>NUCLEOTIDE SEQUENCE</scope>
    <source>
        <strain evidence="6">CIP111600</strain>
    </source>
</reference>
<accession>A0A916K043</accession>
<keyword evidence="7" id="KW-1185">Reference proteome</keyword>
<evidence type="ECO:0000256" key="2">
    <source>
        <dbReference type="ARBA" id="ARBA00022764"/>
    </source>
</evidence>
<keyword evidence="2" id="KW-0574">Periplasm</keyword>
<evidence type="ECO:0000259" key="4">
    <source>
        <dbReference type="Pfam" id="PF05426"/>
    </source>
</evidence>